<name>A0A091DEY4_FUKDA</name>
<dbReference type="EMBL" id="KN122676">
    <property type="protein sequence ID" value="KFO28825.1"/>
    <property type="molecule type" value="Genomic_DNA"/>
</dbReference>
<dbReference type="Proteomes" id="UP000028990">
    <property type="component" value="Unassembled WGS sequence"/>
</dbReference>
<organism evidence="2 3">
    <name type="scientific">Fukomys damarensis</name>
    <name type="common">Damaraland mole rat</name>
    <name type="synonym">Cryptomys damarensis</name>
    <dbReference type="NCBI Taxonomy" id="885580"/>
    <lineage>
        <taxon>Eukaryota</taxon>
        <taxon>Metazoa</taxon>
        <taxon>Chordata</taxon>
        <taxon>Craniata</taxon>
        <taxon>Vertebrata</taxon>
        <taxon>Euteleostomi</taxon>
        <taxon>Mammalia</taxon>
        <taxon>Eutheria</taxon>
        <taxon>Euarchontoglires</taxon>
        <taxon>Glires</taxon>
        <taxon>Rodentia</taxon>
        <taxon>Hystricomorpha</taxon>
        <taxon>Bathyergidae</taxon>
        <taxon>Fukomys</taxon>
    </lineage>
</organism>
<proteinExistence type="predicted"/>
<accession>A0A091DEY4</accession>
<reference evidence="2 3" key="1">
    <citation type="submission" date="2013-11" db="EMBL/GenBank/DDBJ databases">
        <title>The Damaraland mole rat (Fukomys damarensis) genome and evolution of African mole rats.</title>
        <authorList>
            <person name="Gladyshev V.N."/>
            <person name="Fang X."/>
        </authorList>
    </citation>
    <scope>NUCLEOTIDE SEQUENCE [LARGE SCALE GENOMIC DNA]</scope>
    <source>
        <tissue evidence="2">Liver</tissue>
    </source>
</reference>
<keyword evidence="3" id="KW-1185">Reference proteome</keyword>
<protein>
    <submittedName>
        <fullName evidence="2">Uncharacterized protein</fullName>
    </submittedName>
</protein>
<sequence length="90" mass="9646">MVPSSSIRPSPSQILSTWVTGLLTQGRVASWTQGSRLIPQAPGPAAAVREPGSEKLCTPRAAPGPLQPIPFTPPRSHDRSRPLWTARSQL</sequence>
<evidence type="ECO:0000313" key="2">
    <source>
        <dbReference type="EMBL" id="KFO28825.1"/>
    </source>
</evidence>
<dbReference type="AlphaFoldDB" id="A0A091DEY4"/>
<evidence type="ECO:0000256" key="1">
    <source>
        <dbReference type="SAM" id="MobiDB-lite"/>
    </source>
</evidence>
<gene>
    <name evidence="2" type="ORF">H920_09767</name>
</gene>
<feature type="region of interest" description="Disordered" evidence="1">
    <location>
        <begin position="40"/>
        <end position="90"/>
    </location>
</feature>
<evidence type="ECO:0000313" key="3">
    <source>
        <dbReference type="Proteomes" id="UP000028990"/>
    </source>
</evidence>